<dbReference type="GO" id="GO:0003824">
    <property type="term" value="F:catalytic activity"/>
    <property type="evidence" value="ECO:0007669"/>
    <property type="project" value="InterPro"/>
</dbReference>
<evidence type="ECO:0000313" key="2">
    <source>
        <dbReference type="EMBL" id="KAJ2781154.1"/>
    </source>
</evidence>
<comment type="caution">
    <text evidence="2">The sequence shown here is derived from an EMBL/GenBank/DDBJ whole genome shotgun (WGS) entry which is preliminary data.</text>
</comment>
<dbReference type="SUPFAM" id="SSF50800">
    <property type="entry name" value="PK beta-barrel domain-like"/>
    <property type="match status" value="1"/>
</dbReference>
<keyword evidence="3" id="KW-1185">Reference proteome</keyword>
<accession>A0A9W8LGW5</accession>
<dbReference type="PANTHER" id="PTHR14237:SF19">
    <property type="entry name" value="MITOCHONDRIAL AMIDOXIME REDUCING COMPONENT 1"/>
    <property type="match status" value="1"/>
</dbReference>
<dbReference type="EMBL" id="JANBUM010000219">
    <property type="protein sequence ID" value="KAJ2781154.1"/>
    <property type="molecule type" value="Genomic_DNA"/>
</dbReference>
<dbReference type="Pfam" id="PF03476">
    <property type="entry name" value="MOSC_N"/>
    <property type="match status" value="1"/>
</dbReference>
<dbReference type="InterPro" id="IPR005302">
    <property type="entry name" value="MoCF_Sase_C"/>
</dbReference>
<dbReference type="Proteomes" id="UP001140172">
    <property type="component" value="Unassembled WGS sequence"/>
</dbReference>
<organism evidence="2 3">
    <name type="scientific">Coemansia interrupta</name>
    <dbReference type="NCBI Taxonomy" id="1126814"/>
    <lineage>
        <taxon>Eukaryota</taxon>
        <taxon>Fungi</taxon>
        <taxon>Fungi incertae sedis</taxon>
        <taxon>Zoopagomycota</taxon>
        <taxon>Kickxellomycotina</taxon>
        <taxon>Kickxellomycetes</taxon>
        <taxon>Kickxellales</taxon>
        <taxon>Kickxellaceae</taxon>
        <taxon>Coemansia</taxon>
    </lineage>
</organism>
<dbReference type="AlphaFoldDB" id="A0A9W8LGW5"/>
<sequence>MTSATDTDVWRVSALYTYPVKSCQGVSLTASEIGPTGLQYDRQWMIVGTKTGRFITQRQHPPLALIRVLIDQPHNQLTLHAPAMPQPLHLPLAPPACSSDQYSVRVWYDTVSGLCCGPEAAQWLTEYIGKPVRLLRKHPDHPRLVSRYVPAECSQPPQAAFADVFPLHVTTTPSLAHLNGRLDRPLSQLNFRPNIVLDSATGKAYDEETWRALEVTGKEDSWRLLVASRTPRCSMPNVDLETGRMHEDGEPMATMRTFRCVDPGKPTFVCFGMQAAPQHPGPTIRLGDLARVVARGHHELTEPL</sequence>
<dbReference type="Pfam" id="PF03473">
    <property type="entry name" value="MOSC"/>
    <property type="match status" value="1"/>
</dbReference>
<name>A0A9W8LGW5_9FUNG</name>
<evidence type="ECO:0000259" key="1">
    <source>
        <dbReference type="PROSITE" id="PS51340"/>
    </source>
</evidence>
<dbReference type="InterPro" id="IPR011037">
    <property type="entry name" value="Pyrv_Knase-like_insert_dom_sf"/>
</dbReference>
<dbReference type="InterPro" id="IPR005303">
    <property type="entry name" value="MOCOS_middle"/>
</dbReference>
<gene>
    <name evidence="2" type="ORF">GGI15_003296</name>
</gene>
<dbReference type="PANTHER" id="PTHR14237">
    <property type="entry name" value="MOLYBDOPTERIN COFACTOR SULFURASE MOSC"/>
    <property type="match status" value="1"/>
</dbReference>
<dbReference type="PROSITE" id="PS51340">
    <property type="entry name" value="MOSC"/>
    <property type="match status" value="1"/>
</dbReference>
<dbReference type="SUPFAM" id="SSF141673">
    <property type="entry name" value="MOSC N-terminal domain-like"/>
    <property type="match status" value="1"/>
</dbReference>
<protein>
    <recommendedName>
        <fullName evidence="1">MOSC domain-containing protein</fullName>
    </recommendedName>
</protein>
<feature type="domain" description="MOSC" evidence="1">
    <location>
        <begin position="132"/>
        <end position="293"/>
    </location>
</feature>
<dbReference type="GO" id="GO:0030151">
    <property type="term" value="F:molybdenum ion binding"/>
    <property type="evidence" value="ECO:0007669"/>
    <property type="project" value="InterPro"/>
</dbReference>
<dbReference type="GO" id="GO:0030170">
    <property type="term" value="F:pyridoxal phosphate binding"/>
    <property type="evidence" value="ECO:0007669"/>
    <property type="project" value="InterPro"/>
</dbReference>
<proteinExistence type="predicted"/>
<reference evidence="2" key="1">
    <citation type="submission" date="2022-07" db="EMBL/GenBank/DDBJ databases">
        <title>Phylogenomic reconstructions and comparative analyses of Kickxellomycotina fungi.</title>
        <authorList>
            <person name="Reynolds N.K."/>
            <person name="Stajich J.E."/>
            <person name="Barry K."/>
            <person name="Grigoriev I.V."/>
            <person name="Crous P."/>
            <person name="Smith M.E."/>
        </authorList>
    </citation>
    <scope>NUCLEOTIDE SEQUENCE</scope>
    <source>
        <strain evidence="2">BCRC 34489</strain>
    </source>
</reference>
<evidence type="ECO:0000313" key="3">
    <source>
        <dbReference type="Proteomes" id="UP001140172"/>
    </source>
</evidence>
<dbReference type="OrthoDB" id="17255at2759"/>